<evidence type="ECO:0000313" key="3">
    <source>
        <dbReference type="Proteomes" id="UP000821853"/>
    </source>
</evidence>
<evidence type="ECO:0000313" key="2">
    <source>
        <dbReference type="EMBL" id="KAH9377885.1"/>
    </source>
</evidence>
<comment type="caution">
    <text evidence="2">The sequence shown here is derived from an EMBL/GenBank/DDBJ whole genome shotgun (WGS) entry which is preliminary data.</text>
</comment>
<proteinExistence type="predicted"/>
<dbReference type="VEuPathDB" id="VectorBase:HLOH_040877"/>
<organism evidence="2 3">
    <name type="scientific">Haemaphysalis longicornis</name>
    <name type="common">Bush tick</name>
    <dbReference type="NCBI Taxonomy" id="44386"/>
    <lineage>
        <taxon>Eukaryota</taxon>
        <taxon>Metazoa</taxon>
        <taxon>Ecdysozoa</taxon>
        <taxon>Arthropoda</taxon>
        <taxon>Chelicerata</taxon>
        <taxon>Arachnida</taxon>
        <taxon>Acari</taxon>
        <taxon>Parasitiformes</taxon>
        <taxon>Ixodida</taxon>
        <taxon>Ixodoidea</taxon>
        <taxon>Ixodidae</taxon>
        <taxon>Haemaphysalinae</taxon>
        <taxon>Haemaphysalis</taxon>
    </lineage>
</organism>
<dbReference type="Proteomes" id="UP000821853">
    <property type="component" value="Unassembled WGS sequence"/>
</dbReference>
<gene>
    <name evidence="2" type="ORF">HPB48_021170</name>
</gene>
<dbReference type="OrthoDB" id="6503215at2759"/>
<dbReference type="AlphaFoldDB" id="A0A9J6GQZ2"/>
<name>A0A9J6GQZ2_HAELO</name>
<dbReference type="Pfam" id="PF01498">
    <property type="entry name" value="HTH_Tnp_Tc3_2"/>
    <property type="match status" value="1"/>
</dbReference>
<evidence type="ECO:0000259" key="1">
    <source>
        <dbReference type="Pfam" id="PF01498"/>
    </source>
</evidence>
<reference evidence="2 3" key="1">
    <citation type="journal article" date="2020" name="Cell">
        <title>Large-Scale Comparative Analyses of Tick Genomes Elucidate Their Genetic Diversity and Vector Capacities.</title>
        <authorList>
            <consortium name="Tick Genome and Microbiome Consortium (TIGMIC)"/>
            <person name="Jia N."/>
            <person name="Wang J."/>
            <person name="Shi W."/>
            <person name="Du L."/>
            <person name="Sun Y."/>
            <person name="Zhan W."/>
            <person name="Jiang J.F."/>
            <person name="Wang Q."/>
            <person name="Zhang B."/>
            <person name="Ji P."/>
            <person name="Bell-Sakyi L."/>
            <person name="Cui X.M."/>
            <person name="Yuan T.T."/>
            <person name="Jiang B.G."/>
            <person name="Yang W.F."/>
            <person name="Lam T.T."/>
            <person name="Chang Q.C."/>
            <person name="Ding S.J."/>
            <person name="Wang X.J."/>
            <person name="Zhu J.G."/>
            <person name="Ruan X.D."/>
            <person name="Zhao L."/>
            <person name="Wei J.T."/>
            <person name="Ye R.Z."/>
            <person name="Que T.C."/>
            <person name="Du C.H."/>
            <person name="Zhou Y.H."/>
            <person name="Cheng J.X."/>
            <person name="Dai P.F."/>
            <person name="Guo W.B."/>
            <person name="Han X.H."/>
            <person name="Huang E.J."/>
            <person name="Li L.F."/>
            <person name="Wei W."/>
            <person name="Gao Y.C."/>
            <person name="Liu J.Z."/>
            <person name="Shao H.Z."/>
            <person name="Wang X."/>
            <person name="Wang C.C."/>
            <person name="Yang T.C."/>
            <person name="Huo Q.B."/>
            <person name="Li W."/>
            <person name="Chen H.Y."/>
            <person name="Chen S.E."/>
            <person name="Zhou L.G."/>
            <person name="Ni X.B."/>
            <person name="Tian J.H."/>
            <person name="Sheng Y."/>
            <person name="Liu T."/>
            <person name="Pan Y.S."/>
            <person name="Xia L.Y."/>
            <person name="Li J."/>
            <person name="Zhao F."/>
            <person name="Cao W.C."/>
        </authorList>
    </citation>
    <scope>NUCLEOTIDE SEQUENCE [LARGE SCALE GENOMIC DNA]</scope>
    <source>
        <strain evidence="2">HaeL-2018</strain>
    </source>
</reference>
<dbReference type="GO" id="GO:0006313">
    <property type="term" value="P:DNA transposition"/>
    <property type="evidence" value="ECO:0007669"/>
    <property type="project" value="InterPro"/>
</dbReference>
<sequence length="118" mass="13966">MRRSSRPPRATTDEQDRLIVALAVDYAFLSAREIRDMLGLDISAQLIRSRLHEADIKGKMAAQKTQLEAKHRDQRMEFASVVEDWTVHKWRALVFSDEAPFHTRWHQQKRVRRPDKCR</sequence>
<dbReference type="EMBL" id="JABSTR010000008">
    <property type="protein sequence ID" value="KAH9377885.1"/>
    <property type="molecule type" value="Genomic_DNA"/>
</dbReference>
<dbReference type="InterPro" id="IPR002492">
    <property type="entry name" value="Transposase_Tc1-like"/>
</dbReference>
<feature type="domain" description="Transposase Tc1-like" evidence="1">
    <location>
        <begin position="16"/>
        <end position="80"/>
    </location>
</feature>
<dbReference type="GO" id="GO:0015074">
    <property type="term" value="P:DNA integration"/>
    <property type="evidence" value="ECO:0007669"/>
    <property type="project" value="InterPro"/>
</dbReference>
<keyword evidence="3" id="KW-1185">Reference proteome</keyword>
<protein>
    <recommendedName>
        <fullName evidence="1">Transposase Tc1-like domain-containing protein</fullName>
    </recommendedName>
</protein>
<dbReference type="GO" id="GO:0003677">
    <property type="term" value="F:DNA binding"/>
    <property type="evidence" value="ECO:0007669"/>
    <property type="project" value="InterPro"/>
</dbReference>
<dbReference type="InterPro" id="IPR036397">
    <property type="entry name" value="RNaseH_sf"/>
</dbReference>
<accession>A0A9J6GQZ2</accession>
<dbReference type="Gene3D" id="3.30.420.10">
    <property type="entry name" value="Ribonuclease H-like superfamily/Ribonuclease H"/>
    <property type="match status" value="1"/>
</dbReference>